<gene>
    <name evidence="8" type="ORF">GCM10010315_43740</name>
</gene>
<evidence type="ECO:0000256" key="3">
    <source>
        <dbReference type="ARBA" id="ARBA00022741"/>
    </source>
</evidence>
<feature type="domain" description="AMP-binding enzyme C-terminal" evidence="7">
    <location>
        <begin position="460"/>
        <end position="538"/>
    </location>
</feature>
<dbReference type="InterPro" id="IPR045851">
    <property type="entry name" value="AMP-bd_C_sf"/>
</dbReference>
<name>A0ABN3TYH5_9ACTN</name>
<evidence type="ECO:0000313" key="9">
    <source>
        <dbReference type="Proteomes" id="UP001500886"/>
    </source>
</evidence>
<dbReference type="Gene3D" id="3.40.50.12780">
    <property type="entry name" value="N-terminal domain of ligase-like"/>
    <property type="match status" value="1"/>
</dbReference>
<keyword evidence="4" id="KW-0067">ATP-binding</keyword>
<dbReference type="EMBL" id="BAAASL010000017">
    <property type="protein sequence ID" value="GAA2721303.1"/>
    <property type="molecule type" value="Genomic_DNA"/>
</dbReference>
<evidence type="ECO:0000256" key="4">
    <source>
        <dbReference type="ARBA" id="ARBA00022840"/>
    </source>
</evidence>
<accession>A0ABN3TYH5</accession>
<comment type="caution">
    <text evidence="8">The sequence shown here is derived from an EMBL/GenBank/DDBJ whole genome shotgun (WGS) entry which is preliminary data.</text>
</comment>
<proteinExistence type="inferred from homology"/>
<keyword evidence="9" id="KW-1185">Reference proteome</keyword>
<evidence type="ECO:0000256" key="2">
    <source>
        <dbReference type="ARBA" id="ARBA00022598"/>
    </source>
</evidence>
<evidence type="ECO:0000259" key="6">
    <source>
        <dbReference type="Pfam" id="PF00501"/>
    </source>
</evidence>
<dbReference type="PANTHER" id="PTHR43605">
    <property type="entry name" value="ACYL-COENZYME A SYNTHETASE"/>
    <property type="match status" value="1"/>
</dbReference>
<comment type="similarity">
    <text evidence="1">Belongs to the ATP-dependent AMP-binding enzyme family.</text>
</comment>
<reference evidence="8 9" key="1">
    <citation type="journal article" date="2019" name="Int. J. Syst. Evol. Microbiol.">
        <title>The Global Catalogue of Microorganisms (GCM) 10K type strain sequencing project: providing services to taxonomists for standard genome sequencing and annotation.</title>
        <authorList>
            <consortium name="The Broad Institute Genomics Platform"/>
            <consortium name="The Broad Institute Genome Sequencing Center for Infectious Disease"/>
            <person name="Wu L."/>
            <person name="Ma J."/>
        </authorList>
    </citation>
    <scope>NUCLEOTIDE SEQUENCE [LARGE SCALE GENOMIC DNA]</scope>
    <source>
        <strain evidence="8 9">JCM 4542</strain>
    </source>
</reference>
<protein>
    <submittedName>
        <fullName evidence="8">AMP-binding protein</fullName>
    </submittedName>
</protein>
<keyword evidence="2" id="KW-0436">Ligase</keyword>
<dbReference type="SUPFAM" id="SSF56801">
    <property type="entry name" value="Acetyl-CoA synthetase-like"/>
    <property type="match status" value="1"/>
</dbReference>
<keyword evidence="3" id="KW-0547">Nucleotide-binding</keyword>
<evidence type="ECO:0000259" key="7">
    <source>
        <dbReference type="Pfam" id="PF13193"/>
    </source>
</evidence>
<evidence type="ECO:0000313" key="8">
    <source>
        <dbReference type="EMBL" id="GAA2721303.1"/>
    </source>
</evidence>
<organism evidence="8 9">
    <name type="scientific">Streptomyces luteosporeus</name>
    <dbReference type="NCBI Taxonomy" id="173856"/>
    <lineage>
        <taxon>Bacteria</taxon>
        <taxon>Bacillati</taxon>
        <taxon>Actinomycetota</taxon>
        <taxon>Actinomycetes</taxon>
        <taxon>Kitasatosporales</taxon>
        <taxon>Streptomycetaceae</taxon>
        <taxon>Streptomyces</taxon>
    </lineage>
</organism>
<dbReference type="InterPro" id="IPR025110">
    <property type="entry name" value="AMP-bd_C"/>
</dbReference>
<dbReference type="InterPro" id="IPR051087">
    <property type="entry name" value="Mitochondrial_ACSM"/>
</dbReference>
<dbReference type="Pfam" id="PF13193">
    <property type="entry name" value="AMP-binding_C"/>
    <property type="match status" value="1"/>
</dbReference>
<feature type="domain" description="AMP-dependent synthetase/ligase" evidence="6">
    <location>
        <begin position="52"/>
        <end position="409"/>
    </location>
</feature>
<dbReference type="PANTHER" id="PTHR43605:SF10">
    <property type="entry name" value="ACYL-COA SYNTHETASE MEDIUM CHAIN FAMILY MEMBER 3"/>
    <property type="match status" value="1"/>
</dbReference>
<sequence length="586" mass="64477">MTLHENDATRAFRQARDVLLDHRDDLDEARRLFRWPRPERFNWALDWFDVIARGNDRPALRVLGPGGVTDHSFDAMARRSDQVACWLQALGVRRTDPLLLLLDNRVELWEVMLAAIKLGAVVVPTYTTTTPADLADRVERAGIRHVVAASSLVDRFAGIAGDFTRIAVGDDRPGWLPYAASRTAPEEFTPEGVTLSGDPLFRYFTSGTTSRPKMVEHTHLSYPVGHLSGMYWNGVRPGDLHLNVSAPGWAKHAWSSFFVPWNAEATIVVLADPRPGPATVLDALRTHGITTLCAPPTVWRGMVQQGLGERPAHLREASAVGESLEPALFHAVHDAWGMPVRDGFGQTETTAQIGNPPGRPITPGRMGWALPGYDLVLIDKESGREVPDGTPGELCVRLDPRPAGMMTGYAGDEERTARAFEGGVYHTGDLVVRHEDGSFGYLSRTDDMFKSFDHRISPLELERALLRSPLVADAAVVAVPHPVGLWEPKAYVVPARGHAADAACAEAVFRRAVEELPREKWVRLLEFTDRLPLTPSGKIRRAELRERAEVPGMVHRLPGTWEEESDGEAHRGVEPAAVHVPSGDGA</sequence>
<dbReference type="InterPro" id="IPR042099">
    <property type="entry name" value="ANL_N_sf"/>
</dbReference>
<dbReference type="Proteomes" id="UP001500886">
    <property type="component" value="Unassembled WGS sequence"/>
</dbReference>
<evidence type="ECO:0000256" key="5">
    <source>
        <dbReference type="SAM" id="MobiDB-lite"/>
    </source>
</evidence>
<dbReference type="Pfam" id="PF00501">
    <property type="entry name" value="AMP-binding"/>
    <property type="match status" value="1"/>
</dbReference>
<dbReference type="InterPro" id="IPR000873">
    <property type="entry name" value="AMP-dep_synth/lig_dom"/>
</dbReference>
<dbReference type="Gene3D" id="3.30.300.30">
    <property type="match status" value="1"/>
</dbReference>
<evidence type="ECO:0000256" key="1">
    <source>
        <dbReference type="ARBA" id="ARBA00006432"/>
    </source>
</evidence>
<feature type="region of interest" description="Disordered" evidence="5">
    <location>
        <begin position="560"/>
        <end position="586"/>
    </location>
</feature>